<dbReference type="Proteomes" id="UP000176944">
    <property type="component" value="Chromosome"/>
</dbReference>
<organism evidence="1 2">
    <name type="scientific">Moorena producens (strain JHB)</name>
    <dbReference type="NCBI Taxonomy" id="1454205"/>
    <lineage>
        <taxon>Bacteria</taxon>
        <taxon>Bacillati</taxon>
        <taxon>Cyanobacteriota</taxon>
        <taxon>Cyanophyceae</taxon>
        <taxon>Coleofasciculales</taxon>
        <taxon>Coleofasciculaceae</taxon>
        <taxon>Moorena</taxon>
    </lineage>
</organism>
<dbReference type="AlphaFoldDB" id="A0A1D9FTZ9"/>
<protein>
    <submittedName>
        <fullName evidence="1">Uncharacterized protein</fullName>
    </submittedName>
</protein>
<name>A0A1D9FTZ9_MOOP1</name>
<dbReference type="EMBL" id="CP017708">
    <property type="protein sequence ID" value="AOY78640.1"/>
    <property type="molecule type" value="Genomic_DNA"/>
</dbReference>
<evidence type="ECO:0000313" key="2">
    <source>
        <dbReference type="Proteomes" id="UP000176944"/>
    </source>
</evidence>
<reference evidence="2" key="1">
    <citation type="submission" date="2016-10" db="EMBL/GenBank/DDBJ databases">
        <title>Comparative genomics uncovers the prolific and rare metabolic potential of the cyanobacterial genus Moorea.</title>
        <authorList>
            <person name="Leao T."/>
            <person name="Castelao G."/>
            <person name="Korobeynikov A."/>
            <person name="Monroe E.A."/>
            <person name="Podell S."/>
            <person name="Glukhov E."/>
            <person name="Allen E."/>
            <person name="Gerwick W.H."/>
            <person name="Gerwick L."/>
        </authorList>
    </citation>
    <scope>NUCLEOTIDE SEQUENCE [LARGE SCALE GENOMIC DNA]</scope>
    <source>
        <strain evidence="2">JHB</strain>
    </source>
</reference>
<accession>A0A1D9FTZ9</accession>
<sequence length="86" mass="9835">MKYIGQSNCYNPLPATIPDFYHFTNDLGLLYRHNTVSKYLNINAVNCVDKLNLAQLIYGLSSRYPILLSYQSTLIVSDYLQLIKAT</sequence>
<gene>
    <name evidence="1" type="ORF">BJP36_00795</name>
</gene>
<proteinExistence type="predicted"/>
<evidence type="ECO:0000313" key="1">
    <source>
        <dbReference type="EMBL" id="AOY78640.1"/>
    </source>
</evidence>